<keyword evidence="6" id="KW-1185">Reference proteome</keyword>
<feature type="domain" description="Periplasmic binding protein" evidence="4">
    <location>
        <begin position="41"/>
        <end position="300"/>
    </location>
</feature>
<dbReference type="PROSITE" id="PS51257">
    <property type="entry name" value="PROKAR_LIPOPROTEIN"/>
    <property type="match status" value="1"/>
</dbReference>
<sequence>MRKHIKRIAVVAMGAALAAGTLAGCGNGGGDGSGGEAVKVGLLLPETKAARYEAFDRPMFEEKLKSLGNYEVVYSNADQDAAKQQQQAESALAAGIKVLVLDPVDAASAGGIVSSAAAQDVPVISYDRLIAGGGLGYYVSFDNEKVGMLQGSALVEELASRGKADGRILMINGSPTDSNAAQFKKGAHSAIDASDVRVIGEFDTPDWSPDKAQSWAEGQISQHGGDIDGVYAANDGTAGGAVAALKAANADPWPVVTGQDAELSAIQRIVAGDQFMTVYKAIKPEAERAAVVADQLARGEAPQGDTTVEGTPSTLLEPVVVTRENIMDTVVADGFWTVDQICTAQYKAACTEAGIR</sequence>
<reference evidence="5 6" key="1">
    <citation type="submission" date="2019-09" db="EMBL/GenBank/DDBJ databases">
        <title>Arthrobacter zafarii sp. nov., a moderately thermotolerant and halotolerant actinobacterium isolated from Cholistan desert soil of Pakistan.</title>
        <authorList>
            <person name="Amin A."/>
            <person name="Ahmed I."/>
            <person name="Khalid N."/>
            <person name="Schumann P."/>
            <person name="Busse H.J."/>
            <person name="Khan I.U."/>
            <person name="Li S."/>
            <person name="Li W.J."/>
        </authorList>
    </citation>
    <scope>NUCLEOTIDE SEQUENCE [LARGE SCALE GENOMIC DNA]</scope>
    <source>
        <strain evidence="5 6">NCCP-1664</strain>
    </source>
</reference>
<proteinExistence type="predicted"/>
<dbReference type="RefSeq" id="WP_149955376.1">
    <property type="nucleotide sequence ID" value="NZ_BKDJ01000001.1"/>
</dbReference>
<comment type="caution">
    <text evidence="5">The sequence shown here is derived from an EMBL/GenBank/DDBJ whole genome shotgun (WGS) entry which is preliminary data.</text>
</comment>
<feature type="signal peptide" evidence="3">
    <location>
        <begin position="1"/>
        <end position="23"/>
    </location>
</feature>
<dbReference type="SUPFAM" id="SSF53822">
    <property type="entry name" value="Periplasmic binding protein-like I"/>
    <property type="match status" value="1"/>
</dbReference>
<keyword evidence="2 3" id="KW-0732">Signal</keyword>
<accession>A0A5A7NLQ7</accession>
<dbReference type="InterPro" id="IPR025997">
    <property type="entry name" value="SBP_2_dom"/>
</dbReference>
<evidence type="ECO:0000313" key="6">
    <source>
        <dbReference type="Proteomes" id="UP000325307"/>
    </source>
</evidence>
<dbReference type="GO" id="GO:0030246">
    <property type="term" value="F:carbohydrate binding"/>
    <property type="evidence" value="ECO:0007669"/>
    <property type="project" value="TreeGrafter"/>
</dbReference>
<organism evidence="5 6">
    <name type="scientific">Zafaria cholistanensis</name>
    <dbReference type="NCBI Taxonomy" id="1682741"/>
    <lineage>
        <taxon>Bacteria</taxon>
        <taxon>Bacillati</taxon>
        <taxon>Actinomycetota</taxon>
        <taxon>Actinomycetes</taxon>
        <taxon>Micrococcales</taxon>
        <taxon>Micrococcaceae</taxon>
        <taxon>Zafaria</taxon>
    </lineage>
</organism>
<dbReference type="Gene3D" id="3.40.50.2300">
    <property type="match status" value="2"/>
</dbReference>
<evidence type="ECO:0000259" key="4">
    <source>
        <dbReference type="Pfam" id="PF13407"/>
    </source>
</evidence>
<comment type="subcellular location">
    <subcellularLocation>
        <location evidence="1">Cell envelope</location>
    </subcellularLocation>
</comment>
<feature type="chain" id="PRO_5039335787" evidence="3">
    <location>
        <begin position="24"/>
        <end position="356"/>
    </location>
</feature>
<dbReference type="GO" id="GO:0030288">
    <property type="term" value="C:outer membrane-bounded periplasmic space"/>
    <property type="evidence" value="ECO:0007669"/>
    <property type="project" value="TreeGrafter"/>
</dbReference>
<protein>
    <submittedName>
        <fullName evidence="5">Solute-binding protein</fullName>
    </submittedName>
</protein>
<dbReference type="EMBL" id="BKDJ01000001">
    <property type="protein sequence ID" value="GER21884.1"/>
    <property type="molecule type" value="Genomic_DNA"/>
</dbReference>
<dbReference type="InterPro" id="IPR028082">
    <property type="entry name" value="Peripla_BP_I"/>
</dbReference>
<dbReference type="InterPro" id="IPR050555">
    <property type="entry name" value="Bact_Solute-Bind_Prot2"/>
</dbReference>
<evidence type="ECO:0000256" key="1">
    <source>
        <dbReference type="ARBA" id="ARBA00004196"/>
    </source>
</evidence>
<dbReference type="OrthoDB" id="9773673at2"/>
<name>A0A5A7NLQ7_9MICC</name>
<dbReference type="PANTHER" id="PTHR30036">
    <property type="entry name" value="D-XYLOSE-BINDING PERIPLASMIC PROTEIN"/>
    <property type="match status" value="1"/>
</dbReference>
<dbReference type="Pfam" id="PF13407">
    <property type="entry name" value="Peripla_BP_4"/>
    <property type="match status" value="1"/>
</dbReference>
<gene>
    <name evidence="5" type="ORF">NCCP1664_03810</name>
</gene>
<evidence type="ECO:0000256" key="3">
    <source>
        <dbReference type="SAM" id="SignalP"/>
    </source>
</evidence>
<evidence type="ECO:0000313" key="5">
    <source>
        <dbReference type="EMBL" id="GER21884.1"/>
    </source>
</evidence>
<dbReference type="PANTHER" id="PTHR30036:SF1">
    <property type="entry name" value="D-XYLOSE-BINDING PERIPLASMIC PROTEIN"/>
    <property type="match status" value="1"/>
</dbReference>
<dbReference type="AlphaFoldDB" id="A0A5A7NLQ7"/>
<evidence type="ECO:0000256" key="2">
    <source>
        <dbReference type="ARBA" id="ARBA00022729"/>
    </source>
</evidence>
<dbReference type="Proteomes" id="UP000325307">
    <property type="component" value="Unassembled WGS sequence"/>
</dbReference>